<dbReference type="Proteomes" id="UP000694411">
    <property type="component" value="Chromosome 16"/>
</dbReference>
<organism evidence="1 2">
    <name type="scientific">Theropithecus gelada</name>
    <name type="common">Gelada baboon</name>
    <dbReference type="NCBI Taxonomy" id="9565"/>
    <lineage>
        <taxon>Eukaryota</taxon>
        <taxon>Metazoa</taxon>
        <taxon>Chordata</taxon>
        <taxon>Craniata</taxon>
        <taxon>Vertebrata</taxon>
        <taxon>Euteleostomi</taxon>
        <taxon>Mammalia</taxon>
        <taxon>Eutheria</taxon>
        <taxon>Euarchontoglires</taxon>
        <taxon>Primates</taxon>
        <taxon>Haplorrhini</taxon>
        <taxon>Catarrhini</taxon>
        <taxon>Cercopithecidae</taxon>
        <taxon>Cercopithecinae</taxon>
        <taxon>Theropithecus</taxon>
    </lineage>
</organism>
<proteinExistence type="predicted"/>
<protein>
    <submittedName>
        <fullName evidence="1">Uncharacterized protein</fullName>
    </submittedName>
</protein>
<accession>A0A8D2EP33</accession>
<evidence type="ECO:0000313" key="1">
    <source>
        <dbReference type="Ensembl" id="ENSTGEP00000008517.1"/>
    </source>
</evidence>
<reference evidence="1" key="3">
    <citation type="submission" date="2025-09" db="UniProtKB">
        <authorList>
            <consortium name="Ensembl"/>
        </authorList>
    </citation>
    <scope>IDENTIFICATION</scope>
</reference>
<dbReference type="Ensembl" id="ENSTGET00000010260.1">
    <property type="protein sequence ID" value="ENSTGEP00000008517.1"/>
    <property type="gene ID" value="ENSTGEG00000006971.1"/>
</dbReference>
<sequence length="111" mass="12315">MVIECAPWPGIQDGVTMSLVDDGEVARAFADGQPCPAATPLGLFLVCSLNNVKSEQPEEILPPFSQTTRCMMTTLIVILSPFSLFLFLESPECLGENWLNKRYKDFSIFPE</sequence>
<keyword evidence="2" id="KW-1185">Reference proteome</keyword>
<dbReference type="AlphaFoldDB" id="A0A8D2EP33"/>
<reference evidence="1" key="2">
    <citation type="submission" date="2025-08" db="UniProtKB">
        <authorList>
            <consortium name="Ensembl"/>
        </authorList>
    </citation>
    <scope>IDENTIFICATION</scope>
</reference>
<reference evidence="1" key="1">
    <citation type="submission" date="2018-05" db="EMBL/GenBank/DDBJ databases">
        <title>Whole genome of Theropithecus gelada.</title>
        <authorList>
            <person name="Chiou K.L."/>
            <person name="Snyder-Mackler N."/>
        </authorList>
    </citation>
    <scope>NUCLEOTIDE SEQUENCE [LARGE SCALE GENOMIC DNA]</scope>
</reference>
<name>A0A8D2EP33_THEGE</name>
<evidence type="ECO:0000313" key="2">
    <source>
        <dbReference type="Proteomes" id="UP000694411"/>
    </source>
</evidence>